<sequence>MHKLVLLVLCGAAYALAAPGARIVGGQGASIEEYPFSAVLMYYWEDVWQPNCGGALVTRTTILSAATCYGFALPSTFSARVGSTSRVTGGTVVAAREFVFHPDYLKVMEALQPMPFDLVIVRVAPGIEYSTVIQPARIPAAQFPLPTGTALTALGWGQTTNNGSLIGIITEASETLKQVEVRVFDQQTCRERYSAYEIVDHMLCSIAVEGAGTCRGDSGGPVVLDGDVVVGISSWRRNNLCGNDFYPEISTKVSTFSQWIVENGSG</sequence>
<keyword evidence="5" id="KW-1015">Disulfide bond</keyword>
<dbReference type="PROSITE" id="PS50240">
    <property type="entry name" value="TRYPSIN_DOM"/>
    <property type="match status" value="1"/>
</dbReference>
<comment type="similarity">
    <text evidence="1">Belongs to the peptidase S1 family.</text>
</comment>
<evidence type="ECO:0000256" key="4">
    <source>
        <dbReference type="ARBA" id="ARBA00022825"/>
    </source>
</evidence>
<dbReference type="PROSITE" id="PS00135">
    <property type="entry name" value="TRYPSIN_SER"/>
    <property type="match status" value="1"/>
</dbReference>
<evidence type="ECO:0000256" key="2">
    <source>
        <dbReference type="ARBA" id="ARBA00022670"/>
    </source>
</evidence>
<dbReference type="InterPro" id="IPR009003">
    <property type="entry name" value="Peptidase_S1_PA"/>
</dbReference>
<dbReference type="InterPro" id="IPR001254">
    <property type="entry name" value="Trypsin_dom"/>
</dbReference>
<accession>A0ABQ7QY41</accession>
<dbReference type="PANTHER" id="PTHR24276">
    <property type="entry name" value="POLYSERASE-RELATED"/>
    <property type="match status" value="1"/>
</dbReference>
<dbReference type="Proteomes" id="UP000823941">
    <property type="component" value="Chromosome 6"/>
</dbReference>
<evidence type="ECO:0000256" key="3">
    <source>
        <dbReference type="ARBA" id="ARBA00022801"/>
    </source>
</evidence>
<keyword evidence="2" id="KW-0645">Protease</keyword>
<protein>
    <recommendedName>
        <fullName evidence="7">Peptidase S1 domain-containing protein</fullName>
    </recommendedName>
</protein>
<feature type="signal peptide" evidence="6">
    <location>
        <begin position="1"/>
        <end position="17"/>
    </location>
</feature>
<dbReference type="InterPro" id="IPR033116">
    <property type="entry name" value="TRYPSIN_SER"/>
</dbReference>
<evidence type="ECO:0000313" key="8">
    <source>
        <dbReference type="EMBL" id="KAG7309951.1"/>
    </source>
</evidence>
<name>A0ABQ7QY41_PLUXY</name>
<keyword evidence="6" id="KW-0732">Signal</keyword>
<evidence type="ECO:0000256" key="1">
    <source>
        <dbReference type="ARBA" id="ARBA00007664"/>
    </source>
</evidence>
<dbReference type="SMART" id="SM00020">
    <property type="entry name" value="Tryp_SPc"/>
    <property type="match status" value="1"/>
</dbReference>
<dbReference type="PANTHER" id="PTHR24276:SF91">
    <property type="entry name" value="AT26814P-RELATED"/>
    <property type="match status" value="1"/>
</dbReference>
<gene>
    <name evidence="8" type="ORF">JYU34_004467</name>
</gene>
<keyword evidence="9" id="KW-1185">Reference proteome</keyword>
<proteinExistence type="inferred from homology"/>
<dbReference type="CDD" id="cd00190">
    <property type="entry name" value="Tryp_SPc"/>
    <property type="match status" value="1"/>
</dbReference>
<dbReference type="InterPro" id="IPR001314">
    <property type="entry name" value="Peptidase_S1A"/>
</dbReference>
<dbReference type="SUPFAM" id="SSF50494">
    <property type="entry name" value="Trypsin-like serine proteases"/>
    <property type="match status" value="1"/>
</dbReference>
<keyword evidence="4" id="KW-0720">Serine protease</keyword>
<reference evidence="8 9" key="1">
    <citation type="submission" date="2021-06" db="EMBL/GenBank/DDBJ databases">
        <title>A haploid diamondback moth (Plutella xylostella L.) genome assembly resolves 31 chromosomes and identifies a diamide resistance mutation.</title>
        <authorList>
            <person name="Ward C.M."/>
            <person name="Perry K.D."/>
            <person name="Baker G."/>
            <person name="Powis K."/>
            <person name="Heckel D.G."/>
            <person name="Baxter S.W."/>
        </authorList>
    </citation>
    <scope>NUCLEOTIDE SEQUENCE [LARGE SCALE GENOMIC DNA]</scope>
    <source>
        <strain evidence="8 9">LV</strain>
        <tissue evidence="8">Single pupa</tissue>
    </source>
</reference>
<organism evidence="8 9">
    <name type="scientific">Plutella xylostella</name>
    <name type="common">Diamondback moth</name>
    <name type="synonym">Plutella maculipennis</name>
    <dbReference type="NCBI Taxonomy" id="51655"/>
    <lineage>
        <taxon>Eukaryota</taxon>
        <taxon>Metazoa</taxon>
        <taxon>Ecdysozoa</taxon>
        <taxon>Arthropoda</taxon>
        <taxon>Hexapoda</taxon>
        <taxon>Insecta</taxon>
        <taxon>Pterygota</taxon>
        <taxon>Neoptera</taxon>
        <taxon>Endopterygota</taxon>
        <taxon>Lepidoptera</taxon>
        <taxon>Glossata</taxon>
        <taxon>Ditrysia</taxon>
        <taxon>Yponomeutoidea</taxon>
        <taxon>Plutellidae</taxon>
        <taxon>Plutella</taxon>
    </lineage>
</organism>
<evidence type="ECO:0000256" key="5">
    <source>
        <dbReference type="ARBA" id="ARBA00023157"/>
    </source>
</evidence>
<dbReference type="Pfam" id="PF00089">
    <property type="entry name" value="Trypsin"/>
    <property type="match status" value="1"/>
</dbReference>
<feature type="chain" id="PRO_5046025051" description="Peptidase S1 domain-containing protein" evidence="6">
    <location>
        <begin position="18"/>
        <end position="266"/>
    </location>
</feature>
<dbReference type="InterPro" id="IPR043504">
    <property type="entry name" value="Peptidase_S1_PA_chymotrypsin"/>
</dbReference>
<evidence type="ECO:0000313" key="9">
    <source>
        <dbReference type="Proteomes" id="UP000823941"/>
    </source>
</evidence>
<dbReference type="EMBL" id="JAHIBW010000006">
    <property type="protein sequence ID" value="KAG7309951.1"/>
    <property type="molecule type" value="Genomic_DNA"/>
</dbReference>
<evidence type="ECO:0000259" key="7">
    <source>
        <dbReference type="PROSITE" id="PS50240"/>
    </source>
</evidence>
<comment type="caution">
    <text evidence="8">The sequence shown here is derived from an EMBL/GenBank/DDBJ whole genome shotgun (WGS) entry which is preliminary data.</text>
</comment>
<dbReference type="Gene3D" id="2.40.10.10">
    <property type="entry name" value="Trypsin-like serine proteases"/>
    <property type="match status" value="1"/>
</dbReference>
<keyword evidence="3" id="KW-0378">Hydrolase</keyword>
<evidence type="ECO:0000256" key="6">
    <source>
        <dbReference type="SAM" id="SignalP"/>
    </source>
</evidence>
<feature type="domain" description="Peptidase S1" evidence="7">
    <location>
        <begin position="23"/>
        <end position="265"/>
    </location>
</feature>
<dbReference type="InterPro" id="IPR050430">
    <property type="entry name" value="Peptidase_S1"/>
</dbReference>
<dbReference type="PRINTS" id="PR00722">
    <property type="entry name" value="CHYMOTRYPSIN"/>
</dbReference>